<protein>
    <submittedName>
        <fullName evidence="8">ANF_receptor domain-containing protein</fullName>
    </submittedName>
</protein>
<dbReference type="STRING" id="27835.A0A0N4YYE3"/>
<name>A0A0N4YYE3_NIPBR</name>
<dbReference type="EMBL" id="UYSL01027683">
    <property type="protein sequence ID" value="VDL86980.1"/>
    <property type="molecule type" value="Genomic_DNA"/>
</dbReference>
<proteinExistence type="predicted"/>
<evidence type="ECO:0000256" key="3">
    <source>
        <dbReference type="ARBA" id="ARBA00022989"/>
    </source>
</evidence>
<organism evidence="8">
    <name type="scientific">Nippostrongylus brasiliensis</name>
    <name type="common">Rat hookworm</name>
    <dbReference type="NCBI Taxonomy" id="27835"/>
    <lineage>
        <taxon>Eukaryota</taxon>
        <taxon>Metazoa</taxon>
        <taxon>Ecdysozoa</taxon>
        <taxon>Nematoda</taxon>
        <taxon>Chromadorea</taxon>
        <taxon>Rhabditida</taxon>
        <taxon>Rhabditina</taxon>
        <taxon>Rhabditomorpha</taxon>
        <taxon>Strongyloidea</taxon>
        <taxon>Heligmosomidae</taxon>
        <taxon>Nippostrongylus</taxon>
    </lineage>
</organism>
<reference evidence="6 7" key="2">
    <citation type="submission" date="2018-11" db="EMBL/GenBank/DDBJ databases">
        <authorList>
            <consortium name="Pathogen Informatics"/>
        </authorList>
    </citation>
    <scope>NUCLEOTIDE SEQUENCE [LARGE SCALE GENOMIC DNA]</scope>
</reference>
<dbReference type="SUPFAM" id="SSF53822">
    <property type="entry name" value="Periplasmic binding protein-like I"/>
    <property type="match status" value="1"/>
</dbReference>
<evidence type="ECO:0000256" key="4">
    <source>
        <dbReference type="ARBA" id="ARBA00023136"/>
    </source>
</evidence>
<sequence length="110" mass="11909">MVTVGVAANEQVLPASIGWATCGGAIGEAMDRLTAEKLIDEYEFRFIVNYSECSPSAAVGVGVTFMKDVRVDMVLGPPCTEGLSNCYMCRCSKKQQFDPLGIARFPPSHR</sequence>
<evidence type="ECO:0000313" key="6">
    <source>
        <dbReference type="EMBL" id="VDL86980.1"/>
    </source>
</evidence>
<keyword evidence="7" id="KW-1185">Reference proteome</keyword>
<evidence type="ECO:0000256" key="2">
    <source>
        <dbReference type="ARBA" id="ARBA00022692"/>
    </source>
</evidence>
<dbReference type="Proteomes" id="UP000271162">
    <property type="component" value="Unassembled WGS sequence"/>
</dbReference>
<keyword evidence="3" id="KW-1133">Transmembrane helix</keyword>
<dbReference type="Gene3D" id="3.40.50.2300">
    <property type="match status" value="1"/>
</dbReference>
<keyword evidence="4" id="KW-0472">Membrane</keyword>
<comment type="subcellular location">
    <subcellularLocation>
        <location evidence="1">Membrane</location>
    </subcellularLocation>
</comment>
<dbReference type="WBParaSite" id="NBR_0002226501-mRNA-1">
    <property type="protein sequence ID" value="NBR_0002226501-mRNA-1"/>
    <property type="gene ID" value="NBR_0002226501"/>
</dbReference>
<evidence type="ECO:0000313" key="7">
    <source>
        <dbReference type="Proteomes" id="UP000271162"/>
    </source>
</evidence>
<accession>A0A0N4YYE3</accession>
<reference evidence="8" key="1">
    <citation type="submission" date="2017-02" db="UniProtKB">
        <authorList>
            <consortium name="WormBaseParasite"/>
        </authorList>
    </citation>
    <scope>IDENTIFICATION</scope>
</reference>
<feature type="domain" description="Receptor ligand binding region" evidence="5">
    <location>
        <begin position="22"/>
        <end position="80"/>
    </location>
</feature>
<keyword evidence="2" id="KW-0812">Transmembrane</keyword>
<gene>
    <name evidence="6" type="ORF">NBR_LOCUS22266</name>
</gene>
<dbReference type="GO" id="GO:0016020">
    <property type="term" value="C:membrane"/>
    <property type="evidence" value="ECO:0007669"/>
    <property type="project" value="UniProtKB-SubCell"/>
</dbReference>
<dbReference type="InterPro" id="IPR028082">
    <property type="entry name" value="Peripla_BP_I"/>
</dbReference>
<evidence type="ECO:0000256" key="1">
    <source>
        <dbReference type="ARBA" id="ARBA00004370"/>
    </source>
</evidence>
<dbReference type="Pfam" id="PF01094">
    <property type="entry name" value="ANF_receptor"/>
    <property type="match status" value="1"/>
</dbReference>
<dbReference type="InterPro" id="IPR001828">
    <property type="entry name" value="ANF_lig-bd_rcpt"/>
</dbReference>
<dbReference type="AlphaFoldDB" id="A0A0N4YYE3"/>
<evidence type="ECO:0000259" key="5">
    <source>
        <dbReference type="Pfam" id="PF01094"/>
    </source>
</evidence>
<evidence type="ECO:0000313" key="8">
    <source>
        <dbReference type="WBParaSite" id="NBR_0002226501-mRNA-1"/>
    </source>
</evidence>